<keyword evidence="2" id="KW-0472">Membrane</keyword>
<feature type="region of interest" description="Disordered" evidence="1">
    <location>
        <begin position="54"/>
        <end position="75"/>
    </location>
</feature>
<protein>
    <submittedName>
        <fullName evidence="3">Uncharacterized protein</fullName>
    </submittedName>
</protein>
<comment type="caution">
    <text evidence="3">The sequence shown here is derived from an EMBL/GenBank/DDBJ whole genome shotgun (WGS) entry which is preliminary data.</text>
</comment>
<evidence type="ECO:0000313" key="4">
    <source>
        <dbReference type="Proteomes" id="UP000186455"/>
    </source>
</evidence>
<dbReference type="EMBL" id="LFBV01000007">
    <property type="protein sequence ID" value="OKH92342.1"/>
    <property type="molecule type" value="Genomic_DNA"/>
</dbReference>
<keyword evidence="2" id="KW-1133">Transmembrane helix</keyword>
<dbReference type="AlphaFoldDB" id="A0A1Q4V388"/>
<proteinExistence type="predicted"/>
<sequence>MEAGGMSVPVLLLVYYVLCCTRSAAGMCLKAFLVARAEREQRATVIAMAAALPQPVSRKDSRSGCSASTPSRATG</sequence>
<accession>A0A1Q4V388</accession>
<name>A0A1Q4V388_9ACTN</name>
<gene>
    <name evidence="3" type="ORF">AB852_25890</name>
</gene>
<keyword evidence="2" id="KW-0812">Transmembrane</keyword>
<dbReference type="Proteomes" id="UP000186455">
    <property type="component" value="Unassembled WGS sequence"/>
</dbReference>
<keyword evidence="4" id="KW-1185">Reference proteome</keyword>
<feature type="transmembrane region" description="Helical" evidence="2">
    <location>
        <begin position="12"/>
        <end position="33"/>
    </location>
</feature>
<evidence type="ECO:0000256" key="1">
    <source>
        <dbReference type="SAM" id="MobiDB-lite"/>
    </source>
</evidence>
<evidence type="ECO:0000256" key="2">
    <source>
        <dbReference type="SAM" id="Phobius"/>
    </source>
</evidence>
<evidence type="ECO:0000313" key="3">
    <source>
        <dbReference type="EMBL" id="OKH92342.1"/>
    </source>
</evidence>
<organism evidence="3 4">
    <name type="scientific">Streptomyces uncialis</name>
    <dbReference type="NCBI Taxonomy" id="1048205"/>
    <lineage>
        <taxon>Bacteria</taxon>
        <taxon>Bacillati</taxon>
        <taxon>Actinomycetota</taxon>
        <taxon>Actinomycetes</taxon>
        <taxon>Kitasatosporales</taxon>
        <taxon>Streptomycetaceae</taxon>
        <taxon>Streptomyces</taxon>
    </lineage>
</organism>
<reference evidence="3 4" key="1">
    <citation type="submission" date="2015-06" db="EMBL/GenBank/DDBJ databases">
        <title>Cloning and characterization of the uncialamcin biosynthetic gene cluster.</title>
        <authorList>
            <person name="Yan X."/>
            <person name="Huang T."/>
            <person name="Ge H."/>
            <person name="Shen B."/>
        </authorList>
    </citation>
    <scope>NUCLEOTIDE SEQUENCE [LARGE SCALE GENOMIC DNA]</scope>
    <source>
        <strain evidence="3 4">DCA2648</strain>
    </source>
</reference>
<feature type="compositionally biased region" description="Polar residues" evidence="1">
    <location>
        <begin position="63"/>
        <end position="75"/>
    </location>
</feature>